<dbReference type="CDD" id="cd07422">
    <property type="entry name" value="MPP_ApaH"/>
    <property type="match status" value="1"/>
</dbReference>
<comment type="catalytic activity">
    <reaction evidence="8">
        <text>P(1),P(4)-bis(5'-adenosyl) tetraphosphate + H2O = 2 ADP + 2 H(+)</text>
        <dbReference type="Rhea" id="RHEA:24252"/>
        <dbReference type="ChEBI" id="CHEBI:15377"/>
        <dbReference type="ChEBI" id="CHEBI:15378"/>
        <dbReference type="ChEBI" id="CHEBI:58141"/>
        <dbReference type="ChEBI" id="CHEBI:456216"/>
        <dbReference type="EC" id="3.6.1.41"/>
    </reaction>
</comment>
<evidence type="ECO:0000313" key="11">
    <source>
        <dbReference type="Proteomes" id="UP000244884"/>
    </source>
</evidence>
<gene>
    <name evidence="10" type="ORF">DD681_02330</name>
</gene>
<dbReference type="Pfam" id="PF00149">
    <property type="entry name" value="Metallophos"/>
    <property type="match status" value="1"/>
</dbReference>
<evidence type="ECO:0000259" key="9">
    <source>
        <dbReference type="Pfam" id="PF00149"/>
    </source>
</evidence>
<dbReference type="PANTHER" id="PTHR40942:SF2">
    <property type="entry name" value="CYTOCHROME-RELATED"/>
    <property type="match status" value="1"/>
</dbReference>
<accession>A0A2U8DFY5</accession>
<dbReference type="GO" id="GO:0008803">
    <property type="term" value="F:bis(5'-nucleosyl)-tetraphosphatase (symmetrical) activity"/>
    <property type="evidence" value="ECO:0007669"/>
    <property type="project" value="UniProtKB-EC"/>
</dbReference>
<keyword evidence="4" id="KW-0378">Hydrolase</keyword>
<protein>
    <recommendedName>
        <fullName evidence="3">bis(5'-nucleosyl)-tetraphosphatase (symmetrical)</fullName>
        <ecNumber evidence="3">3.6.1.41</ecNumber>
    </recommendedName>
    <alternativeName>
        <fullName evidence="6">Ap4A hydrolase</fullName>
    </alternativeName>
    <alternativeName>
        <fullName evidence="5">Diadenosine 5',5'''-P1,P4-tetraphosphate pyrophosphohydrolase</fullName>
    </alternativeName>
    <alternativeName>
        <fullName evidence="7">Diadenosine tetraphosphatase</fullName>
    </alternativeName>
</protein>
<feature type="domain" description="Calcineurin-like phosphoesterase" evidence="9">
    <location>
        <begin position="2"/>
        <end position="146"/>
    </location>
</feature>
<dbReference type="OrthoDB" id="9807890at2"/>
<evidence type="ECO:0000256" key="4">
    <source>
        <dbReference type="ARBA" id="ARBA00022801"/>
    </source>
</evidence>
<dbReference type="AlphaFoldDB" id="A0A2U8DFY5"/>
<sequence>MSTYLISDIHGCYDELRLILKKLSFDSKKDYLWIAGDLVSRGNNSLEVLRYLYSIRNRIKIVLGNHDLNLISVYFGVKENKKENFFDAFLSAKDSLKLINWLRSQSILCIDKQKRIIMVHAGINPAWNINLAKKYALEIKSHLLSDDFRFFLKNIYDDKICNSKKYFNKINHLRHSINSFTRMRYCYPNGQLNFTYKKSPNINSYPLIPWFKMKNSFSRKYSIVFGHWSSLRGVHIDAPFFALDHGCCWGGELMVMRWEDKKYFYQPYLQK</sequence>
<dbReference type="SUPFAM" id="SSF56300">
    <property type="entry name" value="Metallo-dependent phosphatases"/>
    <property type="match status" value="1"/>
</dbReference>
<dbReference type="RefSeq" id="WP_158341399.1">
    <property type="nucleotide sequence ID" value="NZ_CP029161.1"/>
</dbReference>
<dbReference type="NCBIfam" id="TIGR00668">
    <property type="entry name" value="apaH"/>
    <property type="match status" value="1"/>
</dbReference>
<dbReference type="InterPro" id="IPR029052">
    <property type="entry name" value="Metallo-depent_PP-like"/>
</dbReference>
<comment type="function">
    <text evidence="1">Hydrolyzes diadenosine 5',5'''-P1,P4-tetraphosphate to yield ADP.</text>
</comment>
<organism evidence="10 11">
    <name type="scientific">Buchnera aphidicola</name>
    <name type="common">Melanaphis sacchari</name>
    <dbReference type="NCBI Taxonomy" id="2173854"/>
    <lineage>
        <taxon>Bacteria</taxon>
        <taxon>Pseudomonadati</taxon>
        <taxon>Pseudomonadota</taxon>
        <taxon>Gammaproteobacteria</taxon>
        <taxon>Enterobacterales</taxon>
        <taxon>Erwiniaceae</taxon>
        <taxon>Buchnera</taxon>
    </lineage>
</organism>
<evidence type="ECO:0000256" key="1">
    <source>
        <dbReference type="ARBA" id="ARBA00003413"/>
    </source>
</evidence>
<evidence type="ECO:0000256" key="6">
    <source>
        <dbReference type="ARBA" id="ARBA00032248"/>
    </source>
</evidence>
<comment type="similarity">
    <text evidence="2">Belongs to the Ap4A hydrolase family.</text>
</comment>
<evidence type="ECO:0000256" key="5">
    <source>
        <dbReference type="ARBA" id="ARBA00031248"/>
    </source>
</evidence>
<evidence type="ECO:0000256" key="3">
    <source>
        <dbReference type="ARBA" id="ARBA00012506"/>
    </source>
</evidence>
<dbReference type="PANTHER" id="PTHR40942">
    <property type="match status" value="1"/>
</dbReference>
<evidence type="ECO:0000256" key="7">
    <source>
        <dbReference type="ARBA" id="ARBA00033210"/>
    </source>
</evidence>
<evidence type="ECO:0000256" key="2">
    <source>
        <dbReference type="ARBA" id="ARBA00005419"/>
    </source>
</evidence>
<name>A0A2U8DFY5_9GAMM</name>
<dbReference type="NCBIfam" id="NF001204">
    <property type="entry name" value="PRK00166.1"/>
    <property type="match status" value="1"/>
</dbReference>
<reference evidence="10 11" key="1">
    <citation type="submission" date="2018-04" db="EMBL/GenBank/DDBJ databases">
        <title>Genome sequence of Buchnera aphidicola from Melaphis sacchari.</title>
        <authorList>
            <person name="Geib S.M."/>
            <person name="Palmer N.A."/>
            <person name="Sattler S.E."/>
            <person name="Sarath G."/>
        </authorList>
    </citation>
    <scope>NUCLEOTIDE SEQUENCE [LARGE SCALE GENOMIC DNA]</scope>
    <source>
        <strain evidence="10 11">LSU</strain>
    </source>
</reference>
<proteinExistence type="inferred from homology"/>
<dbReference type="InterPro" id="IPR004843">
    <property type="entry name" value="Calcineurin-like_PHP"/>
</dbReference>
<dbReference type="Gene3D" id="3.60.21.10">
    <property type="match status" value="1"/>
</dbReference>
<evidence type="ECO:0000256" key="8">
    <source>
        <dbReference type="ARBA" id="ARBA00049417"/>
    </source>
</evidence>
<dbReference type="EC" id="3.6.1.41" evidence="3"/>
<dbReference type="Proteomes" id="UP000244884">
    <property type="component" value="Chromosome"/>
</dbReference>
<dbReference type="PIRSF" id="PIRSF000903">
    <property type="entry name" value="B5n-ttraPtase_sm"/>
    <property type="match status" value="1"/>
</dbReference>
<dbReference type="InterPro" id="IPR004617">
    <property type="entry name" value="ApaH"/>
</dbReference>
<dbReference type="EMBL" id="CP029161">
    <property type="protein sequence ID" value="AWH90623.1"/>
    <property type="molecule type" value="Genomic_DNA"/>
</dbReference>
<evidence type="ECO:0000313" key="10">
    <source>
        <dbReference type="EMBL" id="AWH90623.1"/>
    </source>
</evidence>